<dbReference type="Gene3D" id="1.20.1070.10">
    <property type="entry name" value="Rhodopsin 7-helix transmembrane proteins"/>
    <property type="match status" value="2"/>
</dbReference>
<reference evidence="12 13" key="1">
    <citation type="submission" date="2018-04" db="EMBL/GenBank/DDBJ databases">
        <title>The genome of golden apple snail Pomacea canaliculata provides insight into stress tolerance and invasive adaptation.</title>
        <authorList>
            <person name="Liu C."/>
            <person name="Liu B."/>
            <person name="Ren Y."/>
            <person name="Zhang Y."/>
            <person name="Wang H."/>
            <person name="Li S."/>
            <person name="Jiang F."/>
            <person name="Yin L."/>
            <person name="Zhang G."/>
            <person name="Qian W."/>
            <person name="Fan W."/>
        </authorList>
    </citation>
    <scope>NUCLEOTIDE SEQUENCE [LARGE SCALE GENOMIC DNA]</scope>
    <source>
        <strain evidence="12">SZHN2017</strain>
        <tissue evidence="12">Muscle</tissue>
    </source>
</reference>
<feature type="transmembrane region" description="Helical" evidence="10">
    <location>
        <begin position="539"/>
        <end position="558"/>
    </location>
</feature>
<feature type="transmembrane region" description="Helical" evidence="10">
    <location>
        <begin position="578"/>
        <end position="601"/>
    </location>
</feature>
<evidence type="ECO:0000256" key="7">
    <source>
        <dbReference type="ARBA" id="ARBA00023224"/>
    </source>
</evidence>
<comment type="similarity">
    <text evidence="8">Belongs to the G-protein coupled receptor 1 family.</text>
</comment>
<feature type="compositionally biased region" description="Low complexity" evidence="9">
    <location>
        <begin position="376"/>
        <end position="390"/>
    </location>
</feature>
<dbReference type="EMBL" id="PZQS01000010">
    <property type="protein sequence ID" value="PVD23235.1"/>
    <property type="molecule type" value="Genomic_DNA"/>
</dbReference>
<dbReference type="InterPro" id="IPR017452">
    <property type="entry name" value="GPCR_Rhodpsn_7TM"/>
</dbReference>
<name>A0A2T7NPY5_POMCA</name>
<evidence type="ECO:0000256" key="8">
    <source>
        <dbReference type="RuleBase" id="RU000688"/>
    </source>
</evidence>
<feature type="transmembrane region" description="Helical" evidence="10">
    <location>
        <begin position="169"/>
        <end position="187"/>
    </location>
</feature>
<evidence type="ECO:0000256" key="2">
    <source>
        <dbReference type="ARBA" id="ARBA00022692"/>
    </source>
</evidence>
<evidence type="ECO:0000256" key="4">
    <source>
        <dbReference type="ARBA" id="ARBA00023040"/>
    </source>
</evidence>
<dbReference type="SUPFAM" id="SSF81321">
    <property type="entry name" value="Family A G protein-coupled receptor-like"/>
    <property type="match status" value="1"/>
</dbReference>
<keyword evidence="2 8" id="KW-0812">Transmembrane</keyword>
<keyword evidence="7 8" id="KW-0807">Transducer</keyword>
<evidence type="ECO:0000259" key="11">
    <source>
        <dbReference type="PROSITE" id="PS50262"/>
    </source>
</evidence>
<dbReference type="InterPro" id="IPR000276">
    <property type="entry name" value="GPCR_Rhodpsn"/>
</dbReference>
<keyword evidence="4 8" id="KW-0297">G-protein coupled receptor</keyword>
<dbReference type="PRINTS" id="PR00237">
    <property type="entry name" value="GPCRRHODOPSN"/>
</dbReference>
<feature type="transmembrane region" description="Helical" evidence="10">
    <location>
        <begin position="250"/>
        <end position="273"/>
    </location>
</feature>
<dbReference type="PANTHER" id="PTHR24243">
    <property type="entry name" value="G-PROTEIN COUPLED RECEPTOR"/>
    <property type="match status" value="1"/>
</dbReference>
<dbReference type="AlphaFoldDB" id="A0A2T7NPY5"/>
<dbReference type="GO" id="GO:0004930">
    <property type="term" value="F:G protein-coupled receptor activity"/>
    <property type="evidence" value="ECO:0007669"/>
    <property type="project" value="UniProtKB-KW"/>
</dbReference>
<comment type="caution">
    <text evidence="12">The sequence shown here is derived from an EMBL/GenBank/DDBJ whole genome shotgun (WGS) entry which is preliminary data.</text>
</comment>
<evidence type="ECO:0000313" key="13">
    <source>
        <dbReference type="Proteomes" id="UP000245119"/>
    </source>
</evidence>
<dbReference type="OrthoDB" id="5964776at2759"/>
<dbReference type="PROSITE" id="PS00237">
    <property type="entry name" value="G_PROTEIN_RECEP_F1_1"/>
    <property type="match status" value="1"/>
</dbReference>
<organism evidence="12 13">
    <name type="scientific">Pomacea canaliculata</name>
    <name type="common">Golden apple snail</name>
    <dbReference type="NCBI Taxonomy" id="400727"/>
    <lineage>
        <taxon>Eukaryota</taxon>
        <taxon>Metazoa</taxon>
        <taxon>Spiralia</taxon>
        <taxon>Lophotrochozoa</taxon>
        <taxon>Mollusca</taxon>
        <taxon>Gastropoda</taxon>
        <taxon>Caenogastropoda</taxon>
        <taxon>Architaenioglossa</taxon>
        <taxon>Ampullarioidea</taxon>
        <taxon>Ampullariidae</taxon>
        <taxon>Pomacea</taxon>
    </lineage>
</organism>
<keyword evidence="3 10" id="KW-1133">Transmembrane helix</keyword>
<feature type="region of interest" description="Disordered" evidence="9">
    <location>
        <begin position="450"/>
        <end position="488"/>
    </location>
</feature>
<protein>
    <recommendedName>
        <fullName evidence="11">G-protein coupled receptors family 1 profile domain-containing protein</fullName>
    </recommendedName>
</protein>
<feature type="compositionally biased region" description="Gly residues" evidence="9">
    <location>
        <begin position="358"/>
        <end position="367"/>
    </location>
</feature>
<feature type="transmembrane region" description="Helical" evidence="10">
    <location>
        <begin position="128"/>
        <end position="149"/>
    </location>
</feature>
<keyword evidence="13" id="KW-1185">Reference proteome</keyword>
<dbReference type="Proteomes" id="UP000245119">
    <property type="component" value="Linkage Group LG10"/>
</dbReference>
<feature type="region of interest" description="Disordered" evidence="9">
    <location>
        <begin position="358"/>
        <end position="390"/>
    </location>
</feature>
<gene>
    <name evidence="12" type="ORF">C0Q70_16498</name>
</gene>
<evidence type="ECO:0000256" key="1">
    <source>
        <dbReference type="ARBA" id="ARBA00004141"/>
    </source>
</evidence>
<accession>A0A2T7NPY5</accession>
<feature type="transmembrane region" description="Helical" evidence="10">
    <location>
        <begin position="208"/>
        <end position="230"/>
    </location>
</feature>
<dbReference type="Pfam" id="PF00001">
    <property type="entry name" value="7tm_1"/>
    <property type="match status" value="1"/>
</dbReference>
<proteinExistence type="inferred from homology"/>
<evidence type="ECO:0000256" key="3">
    <source>
        <dbReference type="ARBA" id="ARBA00022989"/>
    </source>
</evidence>
<dbReference type="GO" id="GO:0005886">
    <property type="term" value="C:plasma membrane"/>
    <property type="evidence" value="ECO:0007669"/>
    <property type="project" value="TreeGrafter"/>
</dbReference>
<dbReference type="PROSITE" id="PS50262">
    <property type="entry name" value="G_PROTEIN_RECEP_F1_2"/>
    <property type="match status" value="1"/>
</dbReference>
<keyword evidence="6 8" id="KW-0675">Receptor</keyword>
<dbReference type="PANTHER" id="PTHR24243:SF224">
    <property type="entry name" value="G-PROTEIN COUPLED RECEPTOR 19-RELATED"/>
    <property type="match status" value="1"/>
</dbReference>
<evidence type="ECO:0000256" key="9">
    <source>
        <dbReference type="SAM" id="MobiDB-lite"/>
    </source>
</evidence>
<keyword evidence="5 10" id="KW-0472">Membrane</keyword>
<sequence length="638" mass="69572">MAYVSGSFTERPVVTENVTSADNVTTSMLGNLSAAGASVFLNPFSQPCNSFYDDHDERIRRKESFGLNGFKIPIVEDLSPSDAERLNKLTAADSNGRKIFCKAAGPIRNIVVLIVFARSKRMHTRTNLFLANLAVADFCVGVFCVLPTLSTFLSRVWVLGQVMCKLYYFVNYLAYTASILLLAVIAVERYIAIMHPLRSRRFFTAPRLFVAQGVVWGIAAVYNIPILLMIDTHPTQNGWYCFLTPSDFDMTAYYTCHFALWYLLPLLVILTVYGRISCTLWATSAAAAADDSGYHRSTGSTSVSVTVDANYQLHSHNHGNASPRTALMTSNPGRTCVTYCEPLGDNGFGSVVKVGGARNGSDGGANGRNGRVDTLSRSSPPSSGSAEGVSSVKFGGVSSGRGQCGAYCCEAGRGCQHSPIYQTKGVNEHIEMVPLTGRCDGHHASQNSRCSKLAKEDTNDASDATSSDDFENRSPGGTSADMKGVNEYSRGGSFNKGSSGGAAAAPAVGSGGGGVRGRRRLKYHCRVSTQRGLASRRRVIRLLMAVVTVFGVCVLPFHVRNLLHYWHVSWPVGGVLDYLPPIAYFMLYLNSGLNPFIYWMFSDHFRRSLKETLCFWRRTRCSSSRLAQNSPCQKQNAI</sequence>
<evidence type="ECO:0000256" key="6">
    <source>
        <dbReference type="ARBA" id="ARBA00023170"/>
    </source>
</evidence>
<comment type="subcellular location">
    <subcellularLocation>
        <location evidence="1">Membrane</location>
        <topology evidence="1">Multi-pass membrane protein</topology>
    </subcellularLocation>
</comment>
<evidence type="ECO:0000256" key="10">
    <source>
        <dbReference type="SAM" id="Phobius"/>
    </source>
</evidence>
<evidence type="ECO:0000256" key="5">
    <source>
        <dbReference type="ARBA" id="ARBA00023136"/>
    </source>
</evidence>
<evidence type="ECO:0000313" key="12">
    <source>
        <dbReference type="EMBL" id="PVD23235.1"/>
    </source>
</evidence>
<feature type="domain" description="G-protein coupled receptors family 1 profile" evidence="11">
    <location>
        <begin position="108"/>
        <end position="598"/>
    </location>
</feature>